<name>A0ABT3UYR6_9ACTN</name>
<evidence type="ECO:0000256" key="1">
    <source>
        <dbReference type="SAM" id="MobiDB-lite"/>
    </source>
</evidence>
<dbReference type="Proteomes" id="UP001165590">
    <property type="component" value="Unassembled WGS sequence"/>
</dbReference>
<feature type="region of interest" description="Disordered" evidence="1">
    <location>
        <begin position="1"/>
        <end position="28"/>
    </location>
</feature>
<evidence type="ECO:0000259" key="2">
    <source>
        <dbReference type="Pfam" id="PF21818"/>
    </source>
</evidence>
<dbReference type="Pfam" id="PF21818">
    <property type="entry name" value="DUF6884"/>
    <property type="match status" value="1"/>
</dbReference>
<keyword evidence="4" id="KW-1185">Reference proteome</keyword>
<dbReference type="RefSeq" id="WP_267024914.1">
    <property type="nucleotide sequence ID" value="NZ_JAIFZO010000002.1"/>
</dbReference>
<proteinExistence type="predicted"/>
<evidence type="ECO:0000313" key="3">
    <source>
        <dbReference type="EMBL" id="MCX4231795.1"/>
    </source>
</evidence>
<protein>
    <recommendedName>
        <fullName evidence="2">DUF6884 domain-containing protein</fullName>
    </recommendedName>
</protein>
<evidence type="ECO:0000313" key="4">
    <source>
        <dbReference type="Proteomes" id="UP001165590"/>
    </source>
</evidence>
<organism evidence="3 4">
    <name type="scientific">Streptomyces ortus</name>
    <dbReference type="NCBI Taxonomy" id="2867268"/>
    <lineage>
        <taxon>Bacteria</taxon>
        <taxon>Bacillati</taxon>
        <taxon>Actinomycetota</taxon>
        <taxon>Actinomycetes</taxon>
        <taxon>Kitasatosporales</taxon>
        <taxon>Streptomycetaceae</taxon>
        <taxon>Streptomyces</taxon>
    </lineage>
</organism>
<sequence>MQNKENRGRIRRDAALRNEGFSMRRPDGTRARRPLWDTGWGPERAVRYADRCARHVDADRLQLRVRGRAAVRLDFPYAAGRGPQRAVAALAVAAHFGLRARRLDRAGRALRVTGDAEEVARYTAALPRVLEHAEELASWAARMYGSWTRHSAHAAFFGALTAHGRRCHARTWRFAVFRAIVAVLTGPENTSVPEPDPAQLPWEQADAIAGGLGRYGWVDIRHAYNPADAVRLLDQAAPVPTPAAGRWPVDEARGEQLSLFDVPAAAPLPGGPVVVIPCSGPKLDHAALACELYTGTTHTHARRTADALTARGGTVLVLSALHGVLPLDRVIEPYDHTWEDPGSVTAEELRAQVAELGLTDADVVLLTPSRYTRRALDVWPHADTPLAHLGIGQQRGRLTALRARPERYATAA</sequence>
<accession>A0ABT3UYR6</accession>
<gene>
    <name evidence="3" type="ORF">K3769_03205</name>
</gene>
<reference evidence="3" key="1">
    <citation type="journal article" date="2022" name="bioRxiv">
        <title>Discovery and biosynthetic assessment of Streptomyces ortus sp nov. isolated from a deep-sea sponge.</title>
        <authorList>
            <person name="Williams S.E."/>
        </authorList>
    </citation>
    <scope>NUCLEOTIDE SEQUENCE</scope>
    <source>
        <strain evidence="3">A15ISP2-DRY2</strain>
    </source>
</reference>
<feature type="domain" description="DUF6884" evidence="2">
    <location>
        <begin position="273"/>
        <end position="397"/>
    </location>
</feature>
<comment type="caution">
    <text evidence="3">The sequence shown here is derived from an EMBL/GenBank/DDBJ whole genome shotgun (WGS) entry which is preliminary data.</text>
</comment>
<dbReference type="EMBL" id="JAIFZO010000002">
    <property type="protein sequence ID" value="MCX4231795.1"/>
    <property type="molecule type" value="Genomic_DNA"/>
</dbReference>
<dbReference type="InterPro" id="IPR049251">
    <property type="entry name" value="DUF6884"/>
</dbReference>